<evidence type="ECO:0000313" key="3">
    <source>
        <dbReference type="Proteomes" id="UP001152173"/>
    </source>
</evidence>
<reference evidence="2" key="1">
    <citation type="submission" date="2022-05" db="EMBL/GenBank/DDBJ databases">
        <authorList>
            <person name="Colautti A."/>
            <person name="Iacumin L."/>
        </authorList>
    </citation>
    <scope>NUCLEOTIDE SEQUENCE</scope>
    <source>
        <strain evidence="2">SK 55</strain>
    </source>
</reference>
<evidence type="ECO:0000259" key="1">
    <source>
        <dbReference type="PROSITE" id="PS51186"/>
    </source>
</evidence>
<dbReference type="Proteomes" id="UP001152173">
    <property type="component" value="Unassembled WGS sequence"/>
</dbReference>
<gene>
    <name evidence="2" type="ORF">M9R32_13620</name>
</gene>
<dbReference type="PROSITE" id="PS51186">
    <property type="entry name" value="GNAT"/>
    <property type="match status" value="1"/>
</dbReference>
<evidence type="ECO:0000313" key="2">
    <source>
        <dbReference type="EMBL" id="MCZ8538230.1"/>
    </source>
</evidence>
<dbReference type="InterPro" id="IPR000182">
    <property type="entry name" value="GNAT_dom"/>
</dbReference>
<dbReference type="RefSeq" id="WP_269927304.1">
    <property type="nucleotide sequence ID" value="NZ_JAMKBJ010000014.1"/>
</dbReference>
<dbReference type="SUPFAM" id="SSF55729">
    <property type="entry name" value="Acyl-CoA N-acyltransferases (Nat)"/>
    <property type="match status" value="1"/>
</dbReference>
<dbReference type="EMBL" id="JAMKBJ010000014">
    <property type="protein sequence ID" value="MCZ8538230.1"/>
    <property type="molecule type" value="Genomic_DNA"/>
</dbReference>
<comment type="caution">
    <text evidence="2">The sequence shown here is derived from an EMBL/GenBank/DDBJ whole genome shotgun (WGS) entry which is preliminary data.</text>
</comment>
<dbReference type="AlphaFoldDB" id="A0A9X3RDW9"/>
<proteinExistence type="predicted"/>
<accession>A0A9X3RDW9</accession>
<protein>
    <submittedName>
        <fullName evidence="2">GNAT family N-acetyltransferase</fullName>
    </submittedName>
</protein>
<feature type="domain" description="N-acetyltransferase" evidence="1">
    <location>
        <begin position="25"/>
        <end position="177"/>
    </location>
</feature>
<name>A0A9X3RDW9_9BACL</name>
<dbReference type="InterPro" id="IPR016181">
    <property type="entry name" value="Acyl_CoA_acyltransferase"/>
</dbReference>
<dbReference type="GO" id="GO:0016747">
    <property type="term" value="F:acyltransferase activity, transferring groups other than amino-acyl groups"/>
    <property type="evidence" value="ECO:0007669"/>
    <property type="project" value="InterPro"/>
</dbReference>
<keyword evidence="3" id="KW-1185">Reference proteome</keyword>
<sequence length="228" mass="25975">MEQIIVDSLVLDPKILDHQHLQDMMELQQLTKKQMDSEDTLQPLSRDEFKYILSGNGLLLGLFDGRQLVAFRALLVPFIDGEHLGMDAGLSLEALSRVVYQELSIVHPAYRGKGLQLKMGEVLMANIDRSRFDYVCATVAPLNIPSLKDKFALGLHIVALKHKYGGKLRYVFLKTLKDEKVEYSHSDDEKLIPMTDTLMQQQMLKEGYVGVGMSPLSDEWHVQYQRKV</sequence>
<organism evidence="2 3">
    <name type="scientific">Paenisporosarcina quisquiliarum</name>
    <dbReference type="NCBI Taxonomy" id="365346"/>
    <lineage>
        <taxon>Bacteria</taxon>
        <taxon>Bacillati</taxon>
        <taxon>Bacillota</taxon>
        <taxon>Bacilli</taxon>
        <taxon>Bacillales</taxon>
        <taxon>Caryophanaceae</taxon>
        <taxon>Paenisporosarcina</taxon>
    </lineage>
</organism>